<gene>
    <name evidence="8" type="ORF">RchiOBHm_Chr6g0261011</name>
</gene>
<proteinExistence type="inferred from homology"/>
<dbReference type="InterPro" id="IPR036396">
    <property type="entry name" value="Cyt_P450_sf"/>
</dbReference>
<accession>A0A2P6PN98</accession>
<sequence length="492" mass="55147">MLLNLITMSSSSSNPSNSSSSAPAKLPLKPIPGDYGVPFYGAIKDRYNYFYNQGKDEFFKTRIQKYNSTVFRTNMPPGPFIARNPKVIAVFNAVSFPVLFDTSKVEKRNVLDGTYMPSTSFTGGYRVCAYLDPSEPNHASLKRFLLSLLASRHHKFIPLFQNHLSDLFLNLETEISKIGKADFNTSSDDMSFNFVFSLLCGSESTSLGSKGPNLVAVWLTPQLAPQITLGLPKLLSFAEDFLLHTFSYPAFLVKSTYKKLYDAFYESSASVLDEAENSFGIPRDEACHNLLFLACFNAFGGMKLLFPTLIKWVGSAGENLHRQLRNEIRAVVKENDGNVTFSALDKMTLTKSVVYEALRIEPPVPFQYGKAKEDMVVHSHDAAFEIKKGEMIFGYQPFATKDPKIFENPEEFVGHRFVGEGEKLLKYVYWSNGRETDDPTVENKQCAGKDLVLLVSRLMLVEFFLRYDTCTIDVTTVSSGTSVTFRTLTKAS</sequence>
<comment type="caution">
    <text evidence="8">The sequence shown here is derived from an EMBL/GenBank/DDBJ whole genome shotgun (WGS) entry which is preliminary data.</text>
</comment>
<dbReference type="GO" id="GO:0009978">
    <property type="term" value="F:allene oxide synthase activity"/>
    <property type="evidence" value="ECO:0007669"/>
    <property type="project" value="UniProtKB-EC"/>
</dbReference>
<comment type="cofactor">
    <cofactor evidence="6">
        <name>heme</name>
        <dbReference type="ChEBI" id="CHEBI:30413"/>
    </cofactor>
</comment>
<feature type="binding site" description="axial binding residue" evidence="6">
    <location>
        <position position="446"/>
    </location>
    <ligand>
        <name>heme</name>
        <dbReference type="ChEBI" id="CHEBI:30413"/>
    </ligand>
    <ligandPart>
        <name>Fe</name>
        <dbReference type="ChEBI" id="CHEBI:18248"/>
    </ligandPart>
</feature>
<dbReference type="GO" id="GO:0016705">
    <property type="term" value="F:oxidoreductase activity, acting on paired donors, with incorporation or reduction of molecular oxygen"/>
    <property type="evidence" value="ECO:0007669"/>
    <property type="project" value="InterPro"/>
</dbReference>
<evidence type="ECO:0000256" key="3">
    <source>
        <dbReference type="ARBA" id="ARBA00022723"/>
    </source>
</evidence>
<dbReference type="OMA" id="VYWSNER"/>
<keyword evidence="5 8" id="KW-0456">Lyase</keyword>
<dbReference type="Gene3D" id="1.10.630.10">
    <property type="entry name" value="Cytochrome P450"/>
    <property type="match status" value="1"/>
</dbReference>
<comment type="similarity">
    <text evidence="1">Belongs to the cytochrome P450 family.</text>
</comment>
<dbReference type="GO" id="GO:0005506">
    <property type="term" value="F:iron ion binding"/>
    <property type="evidence" value="ECO:0007669"/>
    <property type="project" value="InterPro"/>
</dbReference>
<evidence type="ECO:0000313" key="9">
    <source>
        <dbReference type="Proteomes" id="UP000238479"/>
    </source>
</evidence>
<evidence type="ECO:0000313" key="8">
    <source>
        <dbReference type="EMBL" id="PRQ23407.1"/>
    </source>
</evidence>
<reference evidence="8 9" key="1">
    <citation type="journal article" date="2018" name="Nat. Genet.">
        <title>The Rosa genome provides new insights in the design of modern roses.</title>
        <authorList>
            <person name="Bendahmane M."/>
        </authorList>
    </citation>
    <scope>NUCLEOTIDE SEQUENCE [LARGE SCALE GENOMIC DNA]</scope>
    <source>
        <strain evidence="9">cv. Old Blush</strain>
    </source>
</reference>
<evidence type="ECO:0000256" key="4">
    <source>
        <dbReference type="ARBA" id="ARBA00023004"/>
    </source>
</evidence>
<dbReference type="FunFam" id="1.10.630.10:FF:000024">
    <property type="entry name" value="Allene oxide synthase, chloroplastic"/>
    <property type="match status" value="1"/>
</dbReference>
<keyword evidence="3 6" id="KW-0479">Metal-binding</keyword>
<evidence type="ECO:0000256" key="1">
    <source>
        <dbReference type="ARBA" id="ARBA00010617"/>
    </source>
</evidence>
<dbReference type="GO" id="GO:0020037">
    <property type="term" value="F:heme binding"/>
    <property type="evidence" value="ECO:0007669"/>
    <property type="project" value="InterPro"/>
</dbReference>
<dbReference type="InterPro" id="IPR002403">
    <property type="entry name" value="Cyt_P450_E_grp-IV"/>
</dbReference>
<dbReference type="Proteomes" id="UP000238479">
    <property type="component" value="Chromosome 6"/>
</dbReference>
<dbReference type="SUPFAM" id="SSF48264">
    <property type="entry name" value="Cytochrome P450"/>
    <property type="match status" value="1"/>
</dbReference>
<dbReference type="Gramene" id="PRQ23407">
    <property type="protein sequence ID" value="PRQ23407"/>
    <property type="gene ID" value="RchiOBHm_Chr6g0261011"/>
</dbReference>
<dbReference type="EMBL" id="PDCK01000044">
    <property type="protein sequence ID" value="PRQ23407.1"/>
    <property type="molecule type" value="Genomic_DNA"/>
</dbReference>
<dbReference type="PANTHER" id="PTHR24286">
    <property type="entry name" value="CYTOCHROME P450 26"/>
    <property type="match status" value="1"/>
</dbReference>
<feature type="region of interest" description="Disordered" evidence="7">
    <location>
        <begin position="1"/>
        <end position="25"/>
    </location>
</feature>
<dbReference type="CDD" id="cd11071">
    <property type="entry name" value="CYP74"/>
    <property type="match status" value="1"/>
</dbReference>
<dbReference type="Pfam" id="PF00067">
    <property type="entry name" value="p450"/>
    <property type="match status" value="1"/>
</dbReference>
<dbReference type="InterPro" id="IPR001128">
    <property type="entry name" value="Cyt_P450"/>
</dbReference>
<keyword evidence="2 6" id="KW-0349">Heme</keyword>
<organism evidence="8 9">
    <name type="scientific">Rosa chinensis</name>
    <name type="common">China rose</name>
    <dbReference type="NCBI Taxonomy" id="74649"/>
    <lineage>
        <taxon>Eukaryota</taxon>
        <taxon>Viridiplantae</taxon>
        <taxon>Streptophyta</taxon>
        <taxon>Embryophyta</taxon>
        <taxon>Tracheophyta</taxon>
        <taxon>Spermatophyta</taxon>
        <taxon>Magnoliopsida</taxon>
        <taxon>eudicotyledons</taxon>
        <taxon>Gunneridae</taxon>
        <taxon>Pentapetalae</taxon>
        <taxon>rosids</taxon>
        <taxon>fabids</taxon>
        <taxon>Rosales</taxon>
        <taxon>Rosaceae</taxon>
        <taxon>Rosoideae</taxon>
        <taxon>Rosoideae incertae sedis</taxon>
        <taxon>Rosa</taxon>
    </lineage>
</organism>
<evidence type="ECO:0000256" key="7">
    <source>
        <dbReference type="SAM" id="MobiDB-lite"/>
    </source>
</evidence>
<dbReference type="AlphaFoldDB" id="A0A2P6PN98"/>
<evidence type="ECO:0000256" key="6">
    <source>
        <dbReference type="PIRSR" id="PIRSR602403-1"/>
    </source>
</evidence>
<protein>
    <submittedName>
        <fullName evidence="8">Putative hydroperoxide dehydratase</fullName>
        <ecNumber evidence="8">4.2.1.92</ecNumber>
    </submittedName>
</protein>
<keyword evidence="9" id="KW-1185">Reference proteome</keyword>
<dbReference type="GO" id="GO:0006631">
    <property type="term" value="P:fatty acid metabolic process"/>
    <property type="evidence" value="ECO:0007669"/>
    <property type="project" value="UniProtKB-ARBA"/>
</dbReference>
<keyword evidence="4 6" id="KW-0408">Iron</keyword>
<evidence type="ECO:0000256" key="5">
    <source>
        <dbReference type="ARBA" id="ARBA00023239"/>
    </source>
</evidence>
<dbReference type="GO" id="GO:0004497">
    <property type="term" value="F:monooxygenase activity"/>
    <property type="evidence" value="ECO:0007669"/>
    <property type="project" value="InterPro"/>
</dbReference>
<dbReference type="STRING" id="74649.A0A2P6PN98"/>
<name>A0A2P6PN98_ROSCH</name>
<dbReference type="GO" id="GO:0016125">
    <property type="term" value="P:sterol metabolic process"/>
    <property type="evidence" value="ECO:0007669"/>
    <property type="project" value="TreeGrafter"/>
</dbReference>
<dbReference type="EC" id="4.2.1.92" evidence="8"/>
<evidence type="ECO:0000256" key="2">
    <source>
        <dbReference type="ARBA" id="ARBA00022617"/>
    </source>
</evidence>
<dbReference type="PRINTS" id="PR00465">
    <property type="entry name" value="EP450IV"/>
</dbReference>
<dbReference type="PANTHER" id="PTHR24286:SF302">
    <property type="entry name" value="ALLENE OXIDE SYNTHASE 2"/>
    <property type="match status" value="1"/>
</dbReference>
<feature type="compositionally biased region" description="Low complexity" evidence="7">
    <location>
        <begin position="9"/>
        <end position="24"/>
    </location>
</feature>